<dbReference type="Pfam" id="PF08780">
    <property type="entry name" value="NTase_sub_bind"/>
    <property type="match status" value="1"/>
</dbReference>
<proteinExistence type="predicted"/>
<dbReference type="EMBL" id="CASHTH010003948">
    <property type="protein sequence ID" value="CAI8051562.1"/>
    <property type="molecule type" value="Genomic_DNA"/>
</dbReference>
<organism evidence="2 3">
    <name type="scientific">Geodia barretti</name>
    <name type="common">Barrett's horny sponge</name>
    <dbReference type="NCBI Taxonomy" id="519541"/>
    <lineage>
        <taxon>Eukaryota</taxon>
        <taxon>Metazoa</taxon>
        <taxon>Porifera</taxon>
        <taxon>Demospongiae</taxon>
        <taxon>Heteroscleromorpha</taxon>
        <taxon>Tetractinellida</taxon>
        <taxon>Astrophorina</taxon>
        <taxon>Geodiidae</taxon>
        <taxon>Geodia</taxon>
    </lineage>
</organism>
<protein>
    <submittedName>
        <fullName evidence="2">Uncharacterized protein HI_0073</fullName>
    </submittedName>
</protein>
<evidence type="ECO:0000259" key="1">
    <source>
        <dbReference type="Pfam" id="PF01909"/>
    </source>
</evidence>
<dbReference type="Gene3D" id="3.30.460.10">
    <property type="entry name" value="Beta Polymerase, domain 2"/>
    <property type="match status" value="1"/>
</dbReference>
<dbReference type="Pfam" id="PF01909">
    <property type="entry name" value="NTP_transf_2"/>
    <property type="match status" value="1"/>
</dbReference>
<evidence type="ECO:0000313" key="3">
    <source>
        <dbReference type="Proteomes" id="UP001174909"/>
    </source>
</evidence>
<dbReference type="SUPFAM" id="SSF81301">
    <property type="entry name" value="Nucleotidyltransferase"/>
    <property type="match status" value="1"/>
</dbReference>
<evidence type="ECO:0000313" key="2">
    <source>
        <dbReference type="EMBL" id="CAI8051562.1"/>
    </source>
</evidence>
<comment type="caution">
    <text evidence="2">The sequence shown here is derived from an EMBL/GenBank/DDBJ whole genome shotgun (WGS) entry which is preliminary data.</text>
</comment>
<dbReference type="InterPro" id="IPR002934">
    <property type="entry name" value="Polymerase_NTP_transf_dom"/>
</dbReference>
<dbReference type="AlphaFoldDB" id="A0AA35TR28"/>
<dbReference type="Proteomes" id="UP001174909">
    <property type="component" value="Unassembled WGS sequence"/>
</dbReference>
<reference evidence="2" key="1">
    <citation type="submission" date="2023-03" db="EMBL/GenBank/DDBJ databases">
        <authorList>
            <person name="Steffen K."/>
            <person name="Cardenas P."/>
        </authorList>
    </citation>
    <scope>NUCLEOTIDE SEQUENCE</scope>
</reference>
<dbReference type="InterPro" id="IPR010235">
    <property type="entry name" value="HepT"/>
</dbReference>
<dbReference type="Gene3D" id="1.20.120.330">
    <property type="entry name" value="Nucleotidyltransferases domain 2"/>
    <property type="match status" value="1"/>
</dbReference>
<feature type="domain" description="Polymerase nucleotidyl transferase" evidence="1">
    <location>
        <begin position="139"/>
        <end position="180"/>
    </location>
</feature>
<dbReference type="GO" id="GO:0016779">
    <property type="term" value="F:nucleotidyltransferase activity"/>
    <property type="evidence" value="ECO:0007669"/>
    <property type="project" value="InterPro"/>
</dbReference>
<dbReference type="SUPFAM" id="SSF81593">
    <property type="entry name" value="Nucleotidyltransferase substrate binding subunit/domain"/>
    <property type="match status" value="1"/>
</dbReference>
<name>A0AA35TR28_GEOBA</name>
<dbReference type="CDD" id="cd05403">
    <property type="entry name" value="NT_KNTase_like"/>
    <property type="match status" value="1"/>
</dbReference>
<dbReference type="InterPro" id="IPR043519">
    <property type="entry name" value="NT_sf"/>
</dbReference>
<gene>
    <name evidence="2" type="ORF">GBAR_LOCUS28229</name>
</gene>
<keyword evidence="3" id="KW-1185">Reference proteome</keyword>
<accession>A0AA35TR28</accession>
<sequence>MPLVLDGLRDAISGLALVLERTDAADSSHELDEVLLRAAKSGVIKHFEFTYELSWRFIRRWLETNISRDAADGVTRQELFRLGAEHRLINRVEDWMIYHRARNLTSHTYRQATAEEVYAPWKPEMTDATEIHVNPEELARIRQILSDHLPDCEVRAFGSRVTGHTKPWSDLDLAVVGPTSIHWNDLGKLTEAFQASDLPFRVEVMDWHSASPAFQEVISQRYVVVQAVSRETEAPST</sequence>